<dbReference type="SUPFAM" id="SSF52540">
    <property type="entry name" value="P-loop containing nucleoside triphosphate hydrolases"/>
    <property type="match status" value="1"/>
</dbReference>
<dbReference type="RefSeq" id="WP_284824886.1">
    <property type="nucleotide sequence ID" value="NZ_CP126969.1"/>
</dbReference>
<dbReference type="InterPro" id="IPR027417">
    <property type="entry name" value="P-loop_NTPase"/>
</dbReference>
<protein>
    <submittedName>
        <fullName evidence="2">BREX system ATP-binding protein BrxD</fullName>
    </submittedName>
</protein>
<accession>A0ABY8VD99</accession>
<evidence type="ECO:0000313" key="3">
    <source>
        <dbReference type="Proteomes" id="UP001225598"/>
    </source>
</evidence>
<sequence>MSLSPARRSAIIDALRRGTVPSEGLDQLAVGLNHLEDTIQDELGRVEAGGAVFKAIRGEYGSGKTFASRWIEQLALGRGFAVAEIQISELETPLHKLETVYRRATEELRTSSFPRQAFRNVLDAWLYQVEMDAAESGANAENLMEDRLDAVATAAPVFPLALRGYRTAVEEDDVVTADGLAAWLGGQRTVAASIKRKAGVKSELDHFTAMGFFRGLLEVLRGSGHKGLILVLDEVETLQRMRSDTREKALNALRQWIDELDSGQYPGMYLLITGTTGFFEGNEGIKRLPPLDSRISVDFSGNPRWDNPRLPQIRLRSFNLDRLKEVGFRVRNLYAEDSSRVAEVVDDVLVGDLASMVAGELGGHVGIAPRQFLRTLIDVMDRVDLHPDFDPRRDYTFTIPEGSLSDAERAAAQGSVVPKVDPDEIEL</sequence>
<keyword evidence="3" id="KW-1185">Reference proteome</keyword>
<name>A0ABY8VD99_9CORY</name>
<dbReference type="NCBIfam" id="NF033438">
    <property type="entry name" value="BREX_BrxD"/>
    <property type="match status" value="1"/>
</dbReference>
<reference evidence="2 3" key="1">
    <citation type="submission" date="2023-05" db="EMBL/GenBank/DDBJ databases">
        <title>Corynebacterium suedekumii sp. nov. and Corynebacterium breve sp. nov. isolated from raw cow's milk.</title>
        <authorList>
            <person name="Baer M.K."/>
            <person name="Mehl L."/>
            <person name="Hellmuth R."/>
            <person name="Marke G."/>
            <person name="Lipski A."/>
        </authorList>
    </citation>
    <scope>NUCLEOTIDE SEQUENCE [LARGE SCALE GENOMIC DNA]</scope>
    <source>
        <strain evidence="2 3">R4</strain>
    </source>
</reference>
<dbReference type="Proteomes" id="UP001225598">
    <property type="component" value="Chromosome"/>
</dbReference>
<organism evidence="2 3">
    <name type="scientific">Corynebacterium breve</name>
    <dbReference type="NCBI Taxonomy" id="3049799"/>
    <lineage>
        <taxon>Bacteria</taxon>
        <taxon>Bacillati</taxon>
        <taxon>Actinomycetota</taxon>
        <taxon>Actinomycetes</taxon>
        <taxon>Mycobacteriales</taxon>
        <taxon>Corynebacteriaceae</taxon>
        <taxon>Corynebacterium</taxon>
    </lineage>
</organism>
<dbReference type="EMBL" id="CP126969">
    <property type="protein sequence ID" value="WIM67646.1"/>
    <property type="molecule type" value="Genomic_DNA"/>
</dbReference>
<evidence type="ECO:0000256" key="1">
    <source>
        <dbReference type="SAM" id="MobiDB-lite"/>
    </source>
</evidence>
<feature type="region of interest" description="Disordered" evidence="1">
    <location>
        <begin position="408"/>
        <end position="427"/>
    </location>
</feature>
<keyword evidence="2" id="KW-0067">ATP-binding</keyword>
<dbReference type="InterPro" id="IPR021228">
    <property type="entry name" value="BrxD"/>
</dbReference>
<gene>
    <name evidence="2" type="primary">brxD</name>
    <name evidence="2" type="ORF">QP027_11260</name>
</gene>
<evidence type="ECO:0000313" key="2">
    <source>
        <dbReference type="EMBL" id="WIM67646.1"/>
    </source>
</evidence>
<keyword evidence="2" id="KW-0547">Nucleotide-binding</keyword>
<proteinExistence type="predicted"/>
<dbReference type="Pfam" id="PF10923">
    <property type="entry name" value="BrxC_BrxD"/>
    <property type="match status" value="1"/>
</dbReference>
<dbReference type="GO" id="GO:0005524">
    <property type="term" value="F:ATP binding"/>
    <property type="evidence" value="ECO:0007669"/>
    <property type="project" value="UniProtKB-KW"/>
</dbReference>